<comment type="caution">
    <text evidence="2">The sequence shown here is derived from an EMBL/GenBank/DDBJ whole genome shotgun (WGS) entry which is preliminary data.</text>
</comment>
<dbReference type="RefSeq" id="WP_046137854.1">
    <property type="nucleotide sequence ID" value="NZ_LANJ01000001.1"/>
</dbReference>
<gene>
    <name evidence="2" type="ORF">WH87_00555</name>
</gene>
<feature type="chain" id="PRO_5002494630" description="DUF1344 domain-containing protein" evidence="1">
    <location>
        <begin position="23"/>
        <end position="102"/>
    </location>
</feature>
<dbReference type="EMBL" id="LANJ01000001">
    <property type="protein sequence ID" value="KKC41475.1"/>
    <property type="molecule type" value="Genomic_DNA"/>
</dbReference>
<dbReference type="OrthoDB" id="7868674at2"/>
<keyword evidence="3" id="KW-1185">Reference proteome</keyword>
<accession>A0A0F5QKI2</accession>
<protein>
    <recommendedName>
        <fullName evidence="4">DUF1344 domain-containing protein</fullName>
    </recommendedName>
</protein>
<proteinExistence type="predicted"/>
<evidence type="ECO:0000313" key="3">
    <source>
        <dbReference type="Proteomes" id="UP000033411"/>
    </source>
</evidence>
<feature type="signal peptide" evidence="1">
    <location>
        <begin position="1"/>
        <end position="22"/>
    </location>
</feature>
<keyword evidence="1" id="KW-0732">Signal</keyword>
<dbReference type="Pfam" id="PF07076">
    <property type="entry name" value="DUF1344"/>
    <property type="match status" value="1"/>
</dbReference>
<name>A0A0F5QKI2_9HYPH</name>
<reference evidence="2 3" key="1">
    <citation type="submission" date="2015-03" db="EMBL/GenBank/DDBJ databases">
        <authorList>
            <person name="Lepp D."/>
            <person name="Hassan Y.I."/>
            <person name="Li X.-Z."/>
            <person name="Zhou T."/>
        </authorList>
    </citation>
    <scope>NUCLEOTIDE SEQUENCE [LARGE SCALE GENOMIC DNA]</scope>
    <source>
        <strain evidence="2 3">E84</strain>
    </source>
</reference>
<evidence type="ECO:0000256" key="1">
    <source>
        <dbReference type="SAM" id="SignalP"/>
    </source>
</evidence>
<dbReference type="Proteomes" id="UP000033411">
    <property type="component" value="Unassembled WGS sequence"/>
</dbReference>
<dbReference type="AlphaFoldDB" id="A0A0F5QKI2"/>
<dbReference type="InterPro" id="IPR009780">
    <property type="entry name" value="DUF1344"/>
</dbReference>
<organism evidence="2 3">
    <name type="scientific">Devosia epidermidihirudinis</name>
    <dbReference type="NCBI Taxonomy" id="1293439"/>
    <lineage>
        <taxon>Bacteria</taxon>
        <taxon>Pseudomonadati</taxon>
        <taxon>Pseudomonadota</taxon>
        <taxon>Alphaproteobacteria</taxon>
        <taxon>Hyphomicrobiales</taxon>
        <taxon>Devosiaceae</taxon>
        <taxon>Devosia</taxon>
    </lineage>
</organism>
<sequence length="102" mass="10360">MRKFLVPAAIALVLGSSGLAMAAGAAAPAVTPAPAAAVATPQSVSDTIKSFDLTKHTITLGNGKTYILPATFKDPGLKVGSKVTVKWQMKGTEYDATSVTLG</sequence>
<dbReference type="PATRIC" id="fig|1293439.3.peg.117"/>
<evidence type="ECO:0000313" key="2">
    <source>
        <dbReference type="EMBL" id="KKC41475.1"/>
    </source>
</evidence>
<evidence type="ECO:0008006" key="4">
    <source>
        <dbReference type="Google" id="ProtNLM"/>
    </source>
</evidence>